<keyword evidence="1" id="KW-0812">Transmembrane</keyword>
<comment type="caution">
    <text evidence="2">The sequence shown here is derived from an EMBL/GenBank/DDBJ whole genome shotgun (WGS) entry which is preliminary data.</text>
</comment>
<reference evidence="2 3" key="2">
    <citation type="submission" date="2009-02" db="EMBL/GenBank/DDBJ databases">
        <title>Draft genome sequence of Clostridium methylpentosum (DSM 5476).</title>
        <authorList>
            <person name="Sudarsanam P."/>
            <person name="Ley R."/>
            <person name="Guruge J."/>
            <person name="Turnbaugh P.J."/>
            <person name="Mahowald M."/>
            <person name="Liep D."/>
            <person name="Gordon J."/>
        </authorList>
    </citation>
    <scope>NUCLEOTIDE SEQUENCE [LARGE SCALE GENOMIC DNA]</scope>
    <source>
        <strain evidence="2 3">DSM 5476</strain>
    </source>
</reference>
<accession>C0E8W7</accession>
<feature type="transmembrane region" description="Helical" evidence="1">
    <location>
        <begin position="20"/>
        <end position="37"/>
    </location>
</feature>
<evidence type="ECO:0000313" key="2">
    <source>
        <dbReference type="EMBL" id="EEG32111.1"/>
    </source>
</evidence>
<sequence length="43" mass="5087">MFSLENYLYHPVLRFPSLPFICRFIAFLDAMIGYSTLNLTHFS</sequence>
<dbReference type="AlphaFoldDB" id="C0E8W7"/>
<keyword evidence="1" id="KW-1133">Transmembrane helix</keyword>
<keyword evidence="3" id="KW-1185">Reference proteome</keyword>
<reference evidence="2 3" key="1">
    <citation type="submission" date="2009-01" db="EMBL/GenBank/DDBJ databases">
        <authorList>
            <person name="Fulton L."/>
            <person name="Clifton S."/>
            <person name="Fulton B."/>
            <person name="Xu J."/>
            <person name="Minx P."/>
            <person name="Pepin K.H."/>
            <person name="Johnson M."/>
            <person name="Bhonagiri V."/>
            <person name="Nash W.E."/>
            <person name="Mardis E.R."/>
            <person name="Wilson R.K."/>
        </authorList>
    </citation>
    <scope>NUCLEOTIDE SEQUENCE [LARGE SCALE GENOMIC DNA]</scope>
    <source>
        <strain evidence="2 3">DSM 5476</strain>
    </source>
</reference>
<protein>
    <submittedName>
        <fullName evidence="2">Uncharacterized protein</fullName>
    </submittedName>
</protein>
<evidence type="ECO:0000313" key="3">
    <source>
        <dbReference type="Proteomes" id="UP000003340"/>
    </source>
</evidence>
<evidence type="ECO:0000256" key="1">
    <source>
        <dbReference type="SAM" id="Phobius"/>
    </source>
</evidence>
<dbReference type="HOGENOM" id="CLU_3231807_0_0_9"/>
<name>C0E8W7_9FIRM</name>
<keyword evidence="1" id="KW-0472">Membrane</keyword>
<organism evidence="2 3">
    <name type="scientific">[Clostridium] methylpentosum DSM 5476</name>
    <dbReference type="NCBI Taxonomy" id="537013"/>
    <lineage>
        <taxon>Bacteria</taxon>
        <taxon>Bacillati</taxon>
        <taxon>Bacillota</taxon>
        <taxon>Clostridia</taxon>
        <taxon>Eubacteriales</taxon>
        <taxon>Oscillospiraceae</taxon>
        <taxon>Oscillospiraceae incertae sedis</taxon>
    </lineage>
</organism>
<proteinExistence type="predicted"/>
<dbReference type="EMBL" id="ACEC01000010">
    <property type="protein sequence ID" value="EEG32111.1"/>
    <property type="molecule type" value="Genomic_DNA"/>
</dbReference>
<gene>
    <name evidence="2" type="ORF">CLOSTMETH_00262</name>
</gene>
<dbReference type="Proteomes" id="UP000003340">
    <property type="component" value="Unassembled WGS sequence"/>
</dbReference>